<dbReference type="Pfam" id="PF01661">
    <property type="entry name" value="Macro"/>
    <property type="match status" value="3"/>
</dbReference>
<keyword evidence="12" id="KW-1185">Reference proteome</keyword>
<comment type="similarity">
    <text evidence="6">Belongs to the ARTD/PARP family.</text>
</comment>
<dbReference type="GO" id="GO:0070212">
    <property type="term" value="P:protein poly-ADP-ribosylation"/>
    <property type="evidence" value="ECO:0007669"/>
    <property type="project" value="TreeGrafter"/>
</dbReference>
<reference evidence="11" key="2">
    <citation type="submission" date="2025-09" db="UniProtKB">
        <authorList>
            <consortium name="Ensembl"/>
        </authorList>
    </citation>
    <scope>IDENTIFICATION</scope>
</reference>
<dbReference type="EC" id="2.4.2.-" evidence="7"/>
<dbReference type="PROSITE" id="PS50918">
    <property type="entry name" value="WWE"/>
    <property type="match status" value="1"/>
</dbReference>
<dbReference type="Pfam" id="PF23085">
    <property type="entry name" value="RRM_PARP14_3"/>
    <property type="match status" value="1"/>
</dbReference>
<dbReference type="InterPro" id="IPR002589">
    <property type="entry name" value="Macro_dom"/>
</dbReference>
<dbReference type="InterPro" id="IPR054596">
    <property type="entry name" value="PARP14_WWE"/>
</dbReference>
<dbReference type="GO" id="GO:0005634">
    <property type="term" value="C:nucleus"/>
    <property type="evidence" value="ECO:0007669"/>
    <property type="project" value="UniProtKB-SubCell"/>
</dbReference>
<feature type="domain" description="WWE" evidence="8">
    <location>
        <begin position="1497"/>
        <end position="1575"/>
    </location>
</feature>
<dbReference type="InterPro" id="IPR057043">
    <property type="entry name" value="PARP14_KH_2"/>
</dbReference>
<organism evidence="11 12">
    <name type="scientific">Varanus komodoensis</name>
    <name type="common">Komodo dragon</name>
    <dbReference type="NCBI Taxonomy" id="61221"/>
    <lineage>
        <taxon>Eukaryota</taxon>
        <taxon>Metazoa</taxon>
        <taxon>Chordata</taxon>
        <taxon>Craniata</taxon>
        <taxon>Vertebrata</taxon>
        <taxon>Euteleostomi</taxon>
        <taxon>Lepidosauria</taxon>
        <taxon>Squamata</taxon>
        <taxon>Bifurcata</taxon>
        <taxon>Unidentata</taxon>
        <taxon>Episquamata</taxon>
        <taxon>Toxicofera</taxon>
        <taxon>Anguimorpha</taxon>
        <taxon>Paleoanguimorpha</taxon>
        <taxon>Varanoidea</taxon>
        <taxon>Varanidae</taxon>
        <taxon>Varanus</taxon>
    </lineage>
</organism>
<dbReference type="GO" id="GO:0003950">
    <property type="term" value="F:NAD+ poly-ADP-ribosyltransferase activity"/>
    <property type="evidence" value="ECO:0007669"/>
    <property type="project" value="UniProtKB-UniRule"/>
</dbReference>
<dbReference type="SUPFAM" id="SSF56399">
    <property type="entry name" value="ADP-ribosylation"/>
    <property type="match status" value="1"/>
</dbReference>
<dbReference type="SMART" id="SM00506">
    <property type="entry name" value="A1pp"/>
    <property type="match status" value="3"/>
</dbReference>
<dbReference type="GO" id="GO:1990404">
    <property type="term" value="F:NAD+-protein mono-ADP-ribosyltransferase activity"/>
    <property type="evidence" value="ECO:0007669"/>
    <property type="project" value="TreeGrafter"/>
</dbReference>
<feature type="domain" description="Macro" evidence="10">
    <location>
        <begin position="790"/>
        <end position="977"/>
    </location>
</feature>
<dbReference type="InterPro" id="IPR004170">
    <property type="entry name" value="WWE_dom"/>
</dbReference>
<dbReference type="InterPro" id="IPR043472">
    <property type="entry name" value="Macro_dom-like"/>
</dbReference>
<evidence type="ECO:0000256" key="3">
    <source>
        <dbReference type="ARBA" id="ARBA00022679"/>
    </source>
</evidence>
<dbReference type="Proteomes" id="UP000694545">
    <property type="component" value="Unplaced"/>
</dbReference>
<dbReference type="InterPro" id="IPR057051">
    <property type="entry name" value="PARP14_RPM_1"/>
</dbReference>
<dbReference type="Pfam" id="PF23249">
    <property type="entry name" value="KH_PARP14_3"/>
    <property type="match status" value="1"/>
</dbReference>
<dbReference type="CDD" id="cd01439">
    <property type="entry name" value="TCCD_inducible_PARP_like"/>
    <property type="match status" value="1"/>
</dbReference>
<dbReference type="PANTHER" id="PTHR14453:SF89">
    <property type="entry name" value="PROTEIN MONO-ADP-RIBOSYLTRANSFERASE PARP14"/>
    <property type="match status" value="1"/>
</dbReference>
<dbReference type="Pfam" id="PF23251">
    <property type="entry name" value="KH_PARP14_4"/>
    <property type="match status" value="1"/>
</dbReference>
<evidence type="ECO:0000256" key="2">
    <source>
        <dbReference type="ARBA" id="ARBA00022676"/>
    </source>
</evidence>
<evidence type="ECO:0000256" key="6">
    <source>
        <dbReference type="ARBA" id="ARBA00024347"/>
    </source>
</evidence>
<dbReference type="GO" id="GO:0005737">
    <property type="term" value="C:cytoplasm"/>
    <property type="evidence" value="ECO:0007669"/>
    <property type="project" value="TreeGrafter"/>
</dbReference>
<dbReference type="Ensembl" id="ENSVKKT00000004303.1">
    <property type="protein sequence ID" value="ENSVKKP00000004189.1"/>
    <property type="gene ID" value="ENSVKKG00000003133.1"/>
</dbReference>
<dbReference type="Pfam" id="PF23245">
    <property type="entry name" value="RRM_PARP14_2"/>
    <property type="match status" value="1"/>
</dbReference>
<evidence type="ECO:0000256" key="1">
    <source>
        <dbReference type="ARBA" id="ARBA00004123"/>
    </source>
</evidence>
<dbReference type="CDD" id="cd12300">
    <property type="entry name" value="RRM1_PAR14"/>
    <property type="match status" value="1"/>
</dbReference>
<dbReference type="GO" id="GO:0003714">
    <property type="term" value="F:transcription corepressor activity"/>
    <property type="evidence" value="ECO:0007669"/>
    <property type="project" value="TreeGrafter"/>
</dbReference>
<feature type="domain" description="Macro" evidence="10">
    <location>
        <begin position="1001"/>
        <end position="1185"/>
    </location>
</feature>
<feature type="domain" description="Macro" evidence="10">
    <location>
        <begin position="1209"/>
        <end position="1359"/>
    </location>
</feature>
<keyword evidence="5" id="KW-0539">Nucleus</keyword>
<dbReference type="InterPro" id="IPR057044">
    <property type="entry name" value="PARP14_KH_1"/>
</dbReference>
<dbReference type="Pfam" id="PF22005">
    <property type="entry name" value="WWE_1"/>
    <property type="match status" value="1"/>
</dbReference>
<evidence type="ECO:0000256" key="7">
    <source>
        <dbReference type="RuleBase" id="RU362114"/>
    </source>
</evidence>
<dbReference type="InterPro" id="IPR057047">
    <property type="entry name" value="PARP14_KH_5"/>
</dbReference>
<dbReference type="Gene3D" id="3.90.228.10">
    <property type="match status" value="1"/>
</dbReference>
<keyword evidence="3 7" id="KW-0808">Transferase</keyword>
<dbReference type="InterPro" id="IPR057045">
    <property type="entry name" value="PARP14_KH_3"/>
</dbReference>
<evidence type="ECO:0000313" key="12">
    <source>
        <dbReference type="Proteomes" id="UP000694545"/>
    </source>
</evidence>
<proteinExistence type="inferred from homology"/>
<evidence type="ECO:0000259" key="10">
    <source>
        <dbReference type="PROSITE" id="PS51154"/>
    </source>
</evidence>
<evidence type="ECO:0000256" key="5">
    <source>
        <dbReference type="ARBA" id="ARBA00023242"/>
    </source>
</evidence>
<keyword evidence="4 7" id="KW-0520">NAD</keyword>
<dbReference type="Gene3D" id="3.40.220.10">
    <property type="entry name" value="Leucine Aminopeptidase, subunit E, domain 1"/>
    <property type="match status" value="3"/>
</dbReference>
<dbReference type="SUPFAM" id="SSF52949">
    <property type="entry name" value="Macro domain-like"/>
    <property type="match status" value="3"/>
</dbReference>
<dbReference type="InterPro" id="IPR012677">
    <property type="entry name" value="Nucleotide-bd_a/b_plait_sf"/>
</dbReference>
<dbReference type="CDD" id="cd02907">
    <property type="entry name" value="Macro_Af1521_BAL-like"/>
    <property type="match status" value="1"/>
</dbReference>
<dbReference type="Pfam" id="PF23254">
    <property type="entry name" value="KH_PARP14_8"/>
    <property type="match status" value="1"/>
</dbReference>
<dbReference type="FunFam" id="3.90.228.10:FF:000008">
    <property type="entry name" value="Poly [ADP-ribose] polymerase"/>
    <property type="match status" value="1"/>
</dbReference>
<name>A0A8D2IZ46_VARKO</name>
<sequence>MAEMGRSCAFPVLVQGDWGAPAPTKLLRNKLLCYFQSRKKSGGGECEIQQGSGLVLVCFAHDEVRQRVLSKQNHELDLAEKGTLKLVVQLYEATGAAKEDAPVKEMAPKEPSIIEDQTEEKDVQKVLQKEAANGSEDALIDSQASSLVVLENVNITLDMLMLLVENICDLSGGDFQMEFISERNAAVITFQRSIDATNFLDQCSKNARIKKYKITSRRLELIQMIKIENIPSGVCKGFLTLYFESAKNGGGQVSNIQMLPKEDAAIITFCDHKAVHTILEKQHSLKNQPVLVYPYCSCLETALYGKERPQIKMPEPVSVPLDPYIWQFLQGKDKLMQEIENEMTLCYCELIWPPMTCEQPKITMNPSAALSKQGASGMELIKAWKEKVCSELACIMSKFKTTKCAIISASWETIESTLIKNVLAIPDSAKESVILAGFVYVVDNVEKAIKQHIENVIKDAEKAKETIQQTLSVPPHKFEVLHHILQEENLYQENRDVKCSYNFETKTVQLSGILTDVYRMKSDILEKINNMVETKVNVHPNIFHFLQLPGSGQVSKIFHANNIYASYELELNSVALVGQTPEGLSKAEELMKKCLDHKCIVLEDRELMNKKEWKELLKKLERKHNSGEGTVSIDECLDLEEDAKVIIAGYTSAVADVYQMLSNFVERNTRMLKVIPAKSVAVVQYMEKEKKNSWQDLRRRGVKISFGEQAEQKNIILSGPKAEVRQGATVVEKILSSVHSLNVTFDKPGVKAFFKAREYSYVAEAKNSFNCLIRLQKDDELNGVSEGKENPHAKITLKDGIVVEACKDDLTKYPVDVVVNASNEDLKHIGGLADALSKAAGSQLQKECDDHVKRYGSLRPGCAVITGAGNLPCKQVIHAVGPRWDNSTAQKCTSLLKKAVKESLKLAETYNHRSIAIPAISSGVFGFPMKACAHAIVTAIKENLEDSSENGSLKKICLVDVSEDTVQALAEALCKVFIQDPLPPPPASQSQSANPHKAIRDNLHTVTSPAGLKLMLKKRGIEDATTDVVVSSIGADLKLGVGPLSQALLQKAGPMLQAEFEQAVQGQGAQGGCMIQTGGYNLACKYVLHAIVPQWDAGKGHAMKKLGDIVGECLKKAEELSLSSISFPAIGTGGFAFPKSEVAKLMYDKVFQFRGMKSLQEVHFLLHANDKDNIQAFSEVFGCRLKEIPSAVPSDKKTTDYFGGISSPALGVNEMQIGSIKFQSMTGDITHQDTDVIVNVTNANLNSKSALQPHSGFVTTQGGNLSCKKIIHLVPNSNIRTQVFKVLRECEAKKYRSIAFPAIGTGQAQKNPEDAAEEMMSAISDFAGKESPQYLETVKIIIFQSHLQNAFYEAMKKREGVALPTSESMFSRFKAYITGKTAPTKKKHLLVLDKKVEVAVFEICGENRKKVEDAESWLKTLILGEQAEECITDELIDRFGDTEMQKLNKLQKRLHVAFELKKTQSSPSIRLTGTNRDVLTAVTEIQCLIKKLKEVREEESKATLAKNLVEWQYSKNDVFLAFDMITNLHLEDAKISNKIHVNIQINGKNYRADIKNMCATDDHGKSVKIKRIIKEEGRLCAAFPNEWEDMKGNRVKAVVLQAMSQEYKDLEAKFQLSCPSYKIEQIERIQNPFLWQSYQAKKEDMVRKNGHHNNEKNLFHGTPYSTVIPINNTGFNRSYAGKNAAMIGNGTYFAVNASYSAQDTYSTPDSSGKKYMYVARVLTGDYCVGKHGLITPPSKNVGGFDLFDSVTDNMANPSMFVIFHDAQAYPEYLITFRK</sequence>
<feature type="domain" description="PARP catalytic" evidence="9">
    <location>
        <begin position="1583"/>
        <end position="1778"/>
    </location>
</feature>
<dbReference type="InterPro" id="IPR057050">
    <property type="entry name" value="RRM_PARP14_2"/>
</dbReference>
<dbReference type="InterPro" id="IPR057049">
    <property type="entry name" value="PARP14_KH_8"/>
</dbReference>
<accession>A0A8D2IZ46</accession>
<comment type="subcellular location">
    <subcellularLocation>
        <location evidence="1">Nucleus</location>
    </subcellularLocation>
</comment>
<dbReference type="PROSITE" id="PS51059">
    <property type="entry name" value="PARP_CATALYTIC"/>
    <property type="match status" value="1"/>
</dbReference>
<dbReference type="PANTHER" id="PTHR14453">
    <property type="entry name" value="PARP/ZINC FINGER CCCH TYPE DOMAIN CONTAINING PROTEIN"/>
    <property type="match status" value="1"/>
</dbReference>
<dbReference type="PROSITE" id="PS51154">
    <property type="entry name" value="MACRO"/>
    <property type="match status" value="3"/>
</dbReference>
<dbReference type="Pfam" id="PF23252">
    <property type="entry name" value="KH_PARP14_5"/>
    <property type="match status" value="1"/>
</dbReference>
<dbReference type="Gene3D" id="3.30.70.330">
    <property type="match status" value="2"/>
</dbReference>
<keyword evidence="2 7" id="KW-0328">Glycosyltransferase</keyword>
<dbReference type="InterPro" id="IPR057048">
    <property type="entry name" value="PARP14_KH_6"/>
</dbReference>
<dbReference type="InterPro" id="IPR012317">
    <property type="entry name" value="Poly(ADP-ribose)pol_cat_dom"/>
</dbReference>
<protein>
    <recommendedName>
        <fullName evidence="7">Poly [ADP-ribose] polymerase</fullName>
        <shortName evidence="7">PARP</shortName>
        <ecNumber evidence="7">2.4.2.-</ecNumber>
    </recommendedName>
</protein>
<evidence type="ECO:0000259" key="8">
    <source>
        <dbReference type="PROSITE" id="PS50918"/>
    </source>
</evidence>
<reference evidence="11" key="1">
    <citation type="submission" date="2025-08" db="UniProtKB">
        <authorList>
            <consortium name="Ensembl"/>
        </authorList>
    </citation>
    <scope>IDENTIFICATION</scope>
</reference>
<dbReference type="InterPro" id="IPR057046">
    <property type="entry name" value="PARP14_KH_4"/>
</dbReference>
<gene>
    <name evidence="11" type="primary">LOC123027301</name>
</gene>
<evidence type="ECO:0000313" key="11">
    <source>
        <dbReference type="Ensembl" id="ENSVKKP00000004189.1"/>
    </source>
</evidence>
<dbReference type="Pfam" id="PF23222">
    <property type="entry name" value="RRM_PARP14_1"/>
    <property type="match status" value="1"/>
</dbReference>
<dbReference type="Pfam" id="PF23084">
    <property type="entry name" value="KH_PARP14_1"/>
    <property type="match status" value="1"/>
</dbReference>
<dbReference type="Pfam" id="PF23253">
    <property type="entry name" value="KH_PARP14_6"/>
    <property type="match status" value="1"/>
</dbReference>
<dbReference type="InterPro" id="IPR052056">
    <property type="entry name" value="Mono-ARTD/PARP"/>
</dbReference>
<dbReference type="Pfam" id="PF23248">
    <property type="entry name" value="KH_PARP14_2"/>
    <property type="match status" value="1"/>
</dbReference>
<dbReference type="SUPFAM" id="SSF117839">
    <property type="entry name" value="WWE domain"/>
    <property type="match status" value="1"/>
</dbReference>
<dbReference type="GO" id="GO:0010629">
    <property type="term" value="P:negative regulation of gene expression"/>
    <property type="evidence" value="ECO:0007669"/>
    <property type="project" value="TreeGrafter"/>
</dbReference>
<dbReference type="InterPro" id="IPR037197">
    <property type="entry name" value="WWE_dom_sf"/>
</dbReference>
<dbReference type="Gene3D" id="3.30.720.50">
    <property type="match status" value="1"/>
</dbReference>
<dbReference type="Pfam" id="PF00644">
    <property type="entry name" value="PARP"/>
    <property type="match status" value="1"/>
</dbReference>
<evidence type="ECO:0000259" key="9">
    <source>
        <dbReference type="PROSITE" id="PS51059"/>
    </source>
</evidence>
<evidence type="ECO:0000256" key="4">
    <source>
        <dbReference type="ARBA" id="ARBA00023027"/>
    </source>
</evidence>